<sequence length="50" mass="5570">MFVLNQQAVFGGLSIAAIVKICYWPDVPGARKRARQRRHLQASNMIGADD</sequence>
<accession>A0A1Q5SWC1</accession>
<dbReference type="EMBL" id="MNBE01000742">
    <property type="protein sequence ID" value="OKO92250.1"/>
    <property type="molecule type" value="Genomic_DNA"/>
</dbReference>
<keyword evidence="2" id="KW-1185">Reference proteome</keyword>
<gene>
    <name evidence="1" type="ORF">PENSUB_12812</name>
</gene>
<protein>
    <submittedName>
        <fullName evidence="1">Uncharacterized protein</fullName>
    </submittedName>
</protein>
<evidence type="ECO:0000313" key="2">
    <source>
        <dbReference type="Proteomes" id="UP000186955"/>
    </source>
</evidence>
<proteinExistence type="predicted"/>
<name>A0A1Q5SWC1_9EURO</name>
<dbReference type="Proteomes" id="UP000186955">
    <property type="component" value="Unassembled WGS sequence"/>
</dbReference>
<comment type="caution">
    <text evidence="1">The sequence shown here is derived from an EMBL/GenBank/DDBJ whole genome shotgun (WGS) entry which is preliminary data.</text>
</comment>
<dbReference type="AlphaFoldDB" id="A0A1Q5SWC1"/>
<reference evidence="1 2" key="1">
    <citation type="submission" date="2016-10" db="EMBL/GenBank/DDBJ databases">
        <title>Genome sequence of the ascomycete fungus Penicillium subrubescens.</title>
        <authorList>
            <person name="De Vries R.P."/>
            <person name="Peng M."/>
            <person name="Dilokpimol A."/>
            <person name="Hilden K."/>
            <person name="Makela M.R."/>
            <person name="Grigoriev I."/>
            <person name="Riley R."/>
            <person name="Granchi Z."/>
        </authorList>
    </citation>
    <scope>NUCLEOTIDE SEQUENCE [LARGE SCALE GENOMIC DNA]</scope>
    <source>
        <strain evidence="1 2">CBS 132785</strain>
    </source>
</reference>
<evidence type="ECO:0000313" key="1">
    <source>
        <dbReference type="EMBL" id="OKO92250.1"/>
    </source>
</evidence>
<organism evidence="1 2">
    <name type="scientific">Penicillium subrubescens</name>
    <dbReference type="NCBI Taxonomy" id="1316194"/>
    <lineage>
        <taxon>Eukaryota</taxon>
        <taxon>Fungi</taxon>
        <taxon>Dikarya</taxon>
        <taxon>Ascomycota</taxon>
        <taxon>Pezizomycotina</taxon>
        <taxon>Eurotiomycetes</taxon>
        <taxon>Eurotiomycetidae</taxon>
        <taxon>Eurotiales</taxon>
        <taxon>Aspergillaceae</taxon>
        <taxon>Penicillium</taxon>
    </lineage>
</organism>